<proteinExistence type="predicted"/>
<name>A0A7C9VTV8_9PSEU</name>
<dbReference type="Proteomes" id="UP000481360">
    <property type="component" value="Unassembled WGS sequence"/>
</dbReference>
<evidence type="ECO:0000313" key="4">
    <source>
        <dbReference type="Proteomes" id="UP000481360"/>
    </source>
</evidence>
<evidence type="ECO:0000256" key="1">
    <source>
        <dbReference type="SAM" id="MobiDB-lite"/>
    </source>
</evidence>
<feature type="region of interest" description="Disordered" evidence="1">
    <location>
        <begin position="1"/>
        <end position="25"/>
    </location>
</feature>
<sequence length="295" mass="32107">MSGRSSEHVLIDDLSDGESPRLEGLDDEHVRRLAKTEEPLPPIVVHRAMMQVVDGRHRLRAARLRGAVRIAASFLDCPADDVFVEAVRANSAHGLPLSLPDRKAAAARIVRSHPRWSDRTIASVTGLSHKTVGKIRREQPDGGVPHLERTGSAVAAEIIRRNPEMPLRQVAKAAGVAVSTAHSIRRRVTQAGQELPARCEQVRPENPGNPDATTVLRMLSSDPALRYTDTGRALLRLIGAHPPTEDEWRRLGEVVPAHCSLAVADLARDFAAAWDEFATRLACSAGYLPQPNTPG</sequence>
<reference evidence="3 4" key="1">
    <citation type="submission" date="2020-03" db="EMBL/GenBank/DDBJ databases">
        <title>Isolation and identification of active actinomycetes.</title>
        <authorList>
            <person name="Sun X."/>
        </authorList>
    </citation>
    <scope>NUCLEOTIDE SEQUENCE [LARGE SCALE GENOMIC DNA]</scope>
    <source>
        <strain evidence="3 4">NEAU-D13</strain>
    </source>
</reference>
<dbReference type="SMART" id="SM00470">
    <property type="entry name" value="ParB"/>
    <property type="match status" value="1"/>
</dbReference>
<gene>
    <name evidence="3" type="ORF">G7043_25350</name>
</gene>
<feature type="compositionally biased region" description="Basic and acidic residues" evidence="1">
    <location>
        <begin position="1"/>
        <end position="11"/>
    </location>
</feature>
<dbReference type="Gene3D" id="3.90.1530.10">
    <property type="entry name" value="Conserved hypothetical protein from pyrococcus furiosus pfu- 392566-001, ParB domain"/>
    <property type="match status" value="1"/>
</dbReference>
<feature type="domain" description="ParB-like N-terminal" evidence="2">
    <location>
        <begin position="7"/>
        <end position="91"/>
    </location>
</feature>
<comment type="caution">
    <text evidence="3">The sequence shown here is derived from an EMBL/GenBank/DDBJ whole genome shotgun (WGS) entry which is preliminary data.</text>
</comment>
<dbReference type="SUPFAM" id="SSF110849">
    <property type="entry name" value="ParB/Sulfiredoxin"/>
    <property type="match status" value="1"/>
</dbReference>
<dbReference type="AlphaFoldDB" id="A0A7C9VTV8"/>
<dbReference type="RefSeq" id="WP_166049570.1">
    <property type="nucleotide sequence ID" value="NZ_JAAMPJ010000007.1"/>
</dbReference>
<keyword evidence="4" id="KW-1185">Reference proteome</keyword>
<dbReference type="InterPro" id="IPR003115">
    <property type="entry name" value="ParB_N"/>
</dbReference>
<dbReference type="EMBL" id="JAAMPJ010000007">
    <property type="protein sequence ID" value="NGY62255.1"/>
    <property type="molecule type" value="Genomic_DNA"/>
</dbReference>
<evidence type="ECO:0000313" key="3">
    <source>
        <dbReference type="EMBL" id="NGY62255.1"/>
    </source>
</evidence>
<protein>
    <submittedName>
        <fullName evidence="3">ParB N-terminal domain-containing protein</fullName>
    </submittedName>
</protein>
<accession>A0A7C9VTV8</accession>
<evidence type="ECO:0000259" key="2">
    <source>
        <dbReference type="SMART" id="SM00470"/>
    </source>
</evidence>
<dbReference type="InterPro" id="IPR036086">
    <property type="entry name" value="ParB/Sulfiredoxin_sf"/>
</dbReference>
<organism evidence="3 4">
    <name type="scientific">Lentzea alba</name>
    <dbReference type="NCBI Taxonomy" id="2714351"/>
    <lineage>
        <taxon>Bacteria</taxon>
        <taxon>Bacillati</taxon>
        <taxon>Actinomycetota</taxon>
        <taxon>Actinomycetes</taxon>
        <taxon>Pseudonocardiales</taxon>
        <taxon>Pseudonocardiaceae</taxon>
        <taxon>Lentzea</taxon>
    </lineage>
</organism>